<feature type="transmembrane region" description="Helical" evidence="1">
    <location>
        <begin position="51"/>
        <end position="68"/>
    </location>
</feature>
<keyword evidence="1" id="KW-0472">Membrane</keyword>
<gene>
    <name evidence="3" type="ORF">ACFPZN_04455</name>
</gene>
<keyword evidence="1" id="KW-0812">Transmembrane</keyword>
<organism evidence="3 4">
    <name type="scientific">Actinomadura rugatobispora</name>
    <dbReference type="NCBI Taxonomy" id="1994"/>
    <lineage>
        <taxon>Bacteria</taxon>
        <taxon>Bacillati</taxon>
        <taxon>Actinomycetota</taxon>
        <taxon>Actinomycetes</taxon>
        <taxon>Streptosporangiales</taxon>
        <taxon>Thermomonosporaceae</taxon>
        <taxon>Actinomadura</taxon>
    </lineage>
</organism>
<name>A0ABW0ZQE4_9ACTN</name>
<feature type="domain" description="DUF1707" evidence="2">
    <location>
        <begin position="103"/>
        <end position="154"/>
    </location>
</feature>
<evidence type="ECO:0000313" key="3">
    <source>
        <dbReference type="EMBL" id="MFC5744862.1"/>
    </source>
</evidence>
<reference evidence="4" key="1">
    <citation type="journal article" date="2019" name="Int. J. Syst. Evol. Microbiol.">
        <title>The Global Catalogue of Microorganisms (GCM) 10K type strain sequencing project: providing services to taxonomists for standard genome sequencing and annotation.</title>
        <authorList>
            <consortium name="The Broad Institute Genomics Platform"/>
            <consortium name="The Broad Institute Genome Sequencing Center for Infectious Disease"/>
            <person name="Wu L."/>
            <person name="Ma J."/>
        </authorList>
    </citation>
    <scope>NUCLEOTIDE SEQUENCE [LARGE SCALE GENOMIC DNA]</scope>
    <source>
        <strain evidence="4">KCTC 42087</strain>
    </source>
</reference>
<evidence type="ECO:0000313" key="4">
    <source>
        <dbReference type="Proteomes" id="UP001596074"/>
    </source>
</evidence>
<dbReference type="Pfam" id="PF08044">
    <property type="entry name" value="DUF1707"/>
    <property type="match status" value="1"/>
</dbReference>
<dbReference type="EMBL" id="JBHSON010000004">
    <property type="protein sequence ID" value="MFC5744862.1"/>
    <property type="molecule type" value="Genomic_DNA"/>
</dbReference>
<sequence>MTNRSDYPTVTEEPPYPFWIRNPHVFGVVLIGGMVALGGTLGVLLATEATMPLLIPIGGWAVAGWLGLRGWHRRHMERALAKPRRDPAIQAVYTALQGADDERIGRPQRDAIADALAYYYASEHLTPADLEDRQQRLMVSRTRADLQQLVADLPL</sequence>
<dbReference type="InterPro" id="IPR012551">
    <property type="entry name" value="DUF1707_SHOCT-like"/>
</dbReference>
<evidence type="ECO:0000259" key="2">
    <source>
        <dbReference type="Pfam" id="PF08044"/>
    </source>
</evidence>
<protein>
    <submittedName>
        <fullName evidence="3">DUF1707 domain-containing protein</fullName>
    </submittedName>
</protein>
<dbReference type="Proteomes" id="UP001596074">
    <property type="component" value="Unassembled WGS sequence"/>
</dbReference>
<dbReference type="RefSeq" id="WP_378280385.1">
    <property type="nucleotide sequence ID" value="NZ_JBHSON010000004.1"/>
</dbReference>
<comment type="caution">
    <text evidence="3">The sequence shown here is derived from an EMBL/GenBank/DDBJ whole genome shotgun (WGS) entry which is preliminary data.</text>
</comment>
<keyword evidence="4" id="KW-1185">Reference proteome</keyword>
<evidence type="ECO:0000256" key="1">
    <source>
        <dbReference type="SAM" id="Phobius"/>
    </source>
</evidence>
<proteinExistence type="predicted"/>
<keyword evidence="1" id="KW-1133">Transmembrane helix</keyword>
<accession>A0ABW0ZQE4</accession>
<feature type="transmembrane region" description="Helical" evidence="1">
    <location>
        <begin position="25"/>
        <end position="45"/>
    </location>
</feature>